<reference evidence="3" key="1">
    <citation type="submission" date="2025-05" db="UniProtKB">
        <authorList>
            <consortium name="EnsemblMetazoa"/>
        </authorList>
    </citation>
    <scope>IDENTIFICATION</scope>
</reference>
<dbReference type="EnsemblMetazoa" id="XM_050652110.1">
    <property type="protein sequence ID" value="XP_050508067.1"/>
    <property type="gene ID" value="LOC126885529"/>
</dbReference>
<proteinExistence type="predicted"/>
<protein>
    <submittedName>
        <fullName evidence="3">Uncharacterized protein</fullName>
    </submittedName>
</protein>
<evidence type="ECO:0000313" key="3">
    <source>
        <dbReference type="EnsemblMetazoa" id="XP_050508067.1"/>
    </source>
</evidence>
<dbReference type="RefSeq" id="XP_050508067.1">
    <property type="nucleotide sequence ID" value="XM_050652110.1"/>
</dbReference>
<sequence>MMADKAVSTEDLCGDQQKISVAVSLVRLEAILQTLIENKVEALRNESRKTSSIHSSQKSILKRLRLTSTSSQSTTKEENEKERRVKTALVNTDFPVKHENVVEVEKVVRKSALKKESSISSASTIQQCACRMPSFEVSSLISDEDRNRAMQYDNIYMDGCPSLTERPPSCYCNPKLEGQTIHYDEDYISLKIDPDKPSPIDDLLAEEALYRARRKRRKRRKKELKKRMAMAQNTCFVEGGDLNETFKHLTVEDSSKRAKWTIVGTAFLLLFMCLLLVGITLRMAPIIDEMVRKENEEFMNSLTRHKNVSASAANSVHLNHT</sequence>
<dbReference type="Proteomes" id="UP001652700">
    <property type="component" value="Unplaced"/>
</dbReference>
<accession>A0ABM5KCZ8</accession>
<keyword evidence="2" id="KW-0472">Membrane</keyword>
<keyword evidence="4" id="KW-1185">Reference proteome</keyword>
<keyword evidence="2" id="KW-1133">Transmembrane helix</keyword>
<feature type="compositionally biased region" description="Basic and acidic residues" evidence="1">
    <location>
        <begin position="75"/>
        <end position="84"/>
    </location>
</feature>
<keyword evidence="2" id="KW-0812">Transmembrane</keyword>
<feature type="transmembrane region" description="Helical" evidence="2">
    <location>
        <begin position="260"/>
        <end position="284"/>
    </location>
</feature>
<evidence type="ECO:0000313" key="4">
    <source>
        <dbReference type="Proteomes" id="UP001652700"/>
    </source>
</evidence>
<evidence type="ECO:0000256" key="1">
    <source>
        <dbReference type="SAM" id="MobiDB-lite"/>
    </source>
</evidence>
<organism evidence="3 4">
    <name type="scientific">Diabrotica virgifera virgifera</name>
    <name type="common">western corn rootworm</name>
    <dbReference type="NCBI Taxonomy" id="50390"/>
    <lineage>
        <taxon>Eukaryota</taxon>
        <taxon>Metazoa</taxon>
        <taxon>Ecdysozoa</taxon>
        <taxon>Arthropoda</taxon>
        <taxon>Hexapoda</taxon>
        <taxon>Insecta</taxon>
        <taxon>Pterygota</taxon>
        <taxon>Neoptera</taxon>
        <taxon>Endopterygota</taxon>
        <taxon>Coleoptera</taxon>
        <taxon>Polyphaga</taxon>
        <taxon>Cucujiformia</taxon>
        <taxon>Chrysomeloidea</taxon>
        <taxon>Chrysomelidae</taxon>
        <taxon>Galerucinae</taxon>
        <taxon>Diabroticina</taxon>
        <taxon>Diabroticites</taxon>
        <taxon>Diabrotica</taxon>
    </lineage>
</organism>
<name>A0ABM5KCZ8_DIAVI</name>
<dbReference type="GeneID" id="126885529"/>
<evidence type="ECO:0000256" key="2">
    <source>
        <dbReference type="SAM" id="Phobius"/>
    </source>
</evidence>
<feature type="region of interest" description="Disordered" evidence="1">
    <location>
        <begin position="64"/>
        <end position="84"/>
    </location>
</feature>